<dbReference type="Proteomes" id="UP001364224">
    <property type="component" value="Unassembled WGS sequence"/>
</dbReference>
<proteinExistence type="predicted"/>
<reference evidence="1 2" key="1">
    <citation type="submission" date="2024-02" db="EMBL/GenBank/DDBJ databases">
        <title>Adaptive strategies in a cosmopolitan and abundant soil bacterium.</title>
        <authorList>
            <person name="Carini P."/>
        </authorList>
    </citation>
    <scope>NUCLEOTIDE SEQUENCE [LARGE SCALE GENOMIC DNA]</scope>
    <source>
        <strain evidence="1 2">AZCC 1608</strain>
    </source>
</reference>
<dbReference type="EMBL" id="JAZHRV010000001">
    <property type="protein sequence ID" value="MEH2558036.1"/>
    <property type="molecule type" value="Genomic_DNA"/>
</dbReference>
<sequence length="109" mass="11538">MPLEVEAVAADPVETGEGRVKLFAEILRETGAVALNEAILGAVPLAEDVDGIVELRRPDGGAGSGGFRKSSIRSWQAAVMADFSAAEKPLNLMCPLWLTPLRPGLRVDI</sequence>
<comment type="caution">
    <text evidence="1">The sequence shown here is derived from an EMBL/GenBank/DDBJ whole genome shotgun (WGS) entry which is preliminary data.</text>
</comment>
<accession>A0ABU8BIU8</accession>
<keyword evidence="2" id="KW-1185">Reference proteome</keyword>
<gene>
    <name evidence="1" type="ORF">V1286_005565</name>
</gene>
<evidence type="ECO:0000313" key="1">
    <source>
        <dbReference type="EMBL" id="MEH2558036.1"/>
    </source>
</evidence>
<organism evidence="1 2">
    <name type="scientific">Bradyrhizobium algeriense</name>
    <dbReference type="NCBI Taxonomy" id="634784"/>
    <lineage>
        <taxon>Bacteria</taxon>
        <taxon>Pseudomonadati</taxon>
        <taxon>Pseudomonadota</taxon>
        <taxon>Alphaproteobacteria</taxon>
        <taxon>Hyphomicrobiales</taxon>
        <taxon>Nitrobacteraceae</taxon>
        <taxon>Bradyrhizobium</taxon>
    </lineage>
</organism>
<evidence type="ECO:0000313" key="2">
    <source>
        <dbReference type="Proteomes" id="UP001364224"/>
    </source>
</evidence>
<name>A0ABU8BIU8_9BRAD</name>
<protein>
    <submittedName>
        <fullName evidence="1">Uncharacterized protein</fullName>
    </submittedName>
</protein>